<accession>A0A2N5J311</accession>
<dbReference type="CDD" id="cd03257">
    <property type="entry name" value="ABC_NikE_OppD_transporters"/>
    <property type="match status" value="1"/>
</dbReference>
<keyword evidence="12" id="KW-1185">Reference proteome</keyword>
<evidence type="ECO:0000256" key="7">
    <source>
        <dbReference type="ARBA" id="ARBA00022840"/>
    </source>
</evidence>
<evidence type="ECO:0000256" key="3">
    <source>
        <dbReference type="ARBA" id="ARBA00022448"/>
    </source>
</evidence>
<dbReference type="GO" id="GO:0005886">
    <property type="term" value="C:plasma membrane"/>
    <property type="evidence" value="ECO:0007669"/>
    <property type="project" value="UniProtKB-SubCell"/>
</dbReference>
<keyword evidence="4" id="KW-1003">Cell membrane</keyword>
<evidence type="ECO:0000313" key="12">
    <source>
        <dbReference type="Proteomes" id="UP000234935"/>
    </source>
</evidence>
<name>A0A2N5J311_9BIFI</name>
<evidence type="ECO:0000256" key="8">
    <source>
        <dbReference type="ARBA" id="ARBA00022967"/>
    </source>
</evidence>
<organism evidence="11 12">
    <name type="scientific">Bifidobacterium anseris</name>
    <dbReference type="NCBI Taxonomy" id="2020963"/>
    <lineage>
        <taxon>Bacteria</taxon>
        <taxon>Bacillati</taxon>
        <taxon>Actinomycetota</taxon>
        <taxon>Actinomycetes</taxon>
        <taxon>Bifidobacteriales</taxon>
        <taxon>Bifidobacteriaceae</taxon>
        <taxon>Bifidobacterium</taxon>
    </lineage>
</organism>
<evidence type="ECO:0000256" key="6">
    <source>
        <dbReference type="ARBA" id="ARBA00022741"/>
    </source>
</evidence>
<gene>
    <name evidence="11" type="ORF">CGZ88_0731</name>
</gene>
<dbReference type="GO" id="GO:0005524">
    <property type="term" value="F:ATP binding"/>
    <property type="evidence" value="ECO:0007669"/>
    <property type="project" value="UniProtKB-KW"/>
</dbReference>
<feature type="domain" description="ABC transporter" evidence="10">
    <location>
        <begin position="3"/>
        <end position="246"/>
    </location>
</feature>
<keyword evidence="8" id="KW-1278">Translocase</keyword>
<keyword evidence="6" id="KW-0547">Nucleotide-binding</keyword>
<dbReference type="Pfam" id="PF00005">
    <property type="entry name" value="ABC_tran"/>
    <property type="match status" value="1"/>
</dbReference>
<dbReference type="PANTHER" id="PTHR43297">
    <property type="entry name" value="OLIGOPEPTIDE TRANSPORT ATP-BINDING PROTEIN APPD"/>
    <property type="match status" value="1"/>
</dbReference>
<dbReference type="InterPro" id="IPR017871">
    <property type="entry name" value="ABC_transporter-like_CS"/>
</dbReference>
<evidence type="ECO:0000256" key="1">
    <source>
        <dbReference type="ARBA" id="ARBA00004202"/>
    </source>
</evidence>
<dbReference type="InterPro" id="IPR050388">
    <property type="entry name" value="ABC_Ni/Peptide_Import"/>
</dbReference>
<keyword evidence="3" id="KW-0813">Transport</keyword>
<keyword evidence="9" id="KW-0472">Membrane</keyword>
<keyword evidence="5" id="KW-0997">Cell inner membrane</keyword>
<dbReference type="Proteomes" id="UP000234935">
    <property type="component" value="Unassembled WGS sequence"/>
</dbReference>
<evidence type="ECO:0000256" key="2">
    <source>
        <dbReference type="ARBA" id="ARBA00005417"/>
    </source>
</evidence>
<evidence type="ECO:0000313" key="11">
    <source>
        <dbReference type="EMBL" id="PLS28569.1"/>
    </source>
</evidence>
<dbReference type="InterPro" id="IPR003439">
    <property type="entry name" value="ABC_transporter-like_ATP-bd"/>
</dbReference>
<dbReference type="AlphaFoldDB" id="A0A2N5J311"/>
<keyword evidence="7" id="KW-0067">ATP-binding</keyword>
<dbReference type="OrthoDB" id="8481147at2"/>
<proteinExistence type="inferred from homology"/>
<dbReference type="SUPFAM" id="SSF52540">
    <property type="entry name" value="P-loop containing nucleoside triphosphate hydrolases"/>
    <property type="match status" value="1"/>
</dbReference>
<dbReference type="PANTHER" id="PTHR43297:SF14">
    <property type="entry name" value="ATPASE AAA-TYPE CORE DOMAIN-CONTAINING PROTEIN"/>
    <property type="match status" value="1"/>
</dbReference>
<dbReference type="InterPro" id="IPR027417">
    <property type="entry name" value="P-loop_NTPase"/>
</dbReference>
<dbReference type="RefSeq" id="WP_101671071.1">
    <property type="nucleotide sequence ID" value="NZ_NMYC01000001.1"/>
</dbReference>
<evidence type="ECO:0000256" key="9">
    <source>
        <dbReference type="ARBA" id="ARBA00023136"/>
    </source>
</evidence>
<reference evidence="11 12" key="1">
    <citation type="submission" date="2017-07" db="EMBL/GenBank/DDBJ databases">
        <title>Bifidobacterium novel species.</title>
        <authorList>
            <person name="Lugli G.A."/>
            <person name="Milani C."/>
            <person name="Duranti S."/>
            <person name="Mangifesta M."/>
        </authorList>
    </citation>
    <scope>NUCLEOTIDE SEQUENCE [LARGE SCALE GENOMIC DNA]</scope>
    <source>
        <strain evidence="12">Goo31D</strain>
    </source>
</reference>
<dbReference type="GO" id="GO:0016887">
    <property type="term" value="F:ATP hydrolysis activity"/>
    <property type="evidence" value="ECO:0007669"/>
    <property type="project" value="InterPro"/>
</dbReference>
<dbReference type="PROSITE" id="PS50893">
    <property type="entry name" value="ABC_TRANSPORTER_2"/>
    <property type="match status" value="1"/>
</dbReference>
<protein>
    <submittedName>
        <fullName evidence="11">Peptide ABC transporter substrate-binding protein</fullName>
    </submittedName>
</protein>
<dbReference type="SMART" id="SM00382">
    <property type="entry name" value="AAA"/>
    <property type="match status" value="1"/>
</dbReference>
<sequence length="298" mass="32236">MGVVVDDLRVTIASRPILHGVHLEVRDGQRVGLVGPSGSGKSMISRAIMGLLPPTAERSGSIELGGRQLVRLPDVEMAALRGAAVGMVFQNPGTSLNPLLTVGRQIALPLALHYELTADEREARVRAMMRKVGLPDDLYGRRPHELSGGQQQRVGIATALITSPRLIIADEPTTALDSMTQRQIVDLLVSLVDEAGAALLFITHDFSVLAHATQYCYVLDAGRIVEQGRTAALLETPRTPQARTLVEAARRLTLHVGEQTADGDETAMTGEERMDAEERVVEETVIEMTSATRTEGRR</sequence>
<dbReference type="EMBL" id="NMYC01000001">
    <property type="protein sequence ID" value="PLS28569.1"/>
    <property type="molecule type" value="Genomic_DNA"/>
</dbReference>
<comment type="caution">
    <text evidence="11">The sequence shown here is derived from an EMBL/GenBank/DDBJ whole genome shotgun (WGS) entry which is preliminary data.</text>
</comment>
<evidence type="ECO:0000256" key="4">
    <source>
        <dbReference type="ARBA" id="ARBA00022475"/>
    </source>
</evidence>
<evidence type="ECO:0000256" key="5">
    <source>
        <dbReference type="ARBA" id="ARBA00022519"/>
    </source>
</evidence>
<dbReference type="InterPro" id="IPR003593">
    <property type="entry name" value="AAA+_ATPase"/>
</dbReference>
<evidence type="ECO:0000259" key="10">
    <source>
        <dbReference type="PROSITE" id="PS50893"/>
    </source>
</evidence>
<dbReference type="PROSITE" id="PS00211">
    <property type="entry name" value="ABC_TRANSPORTER_1"/>
    <property type="match status" value="1"/>
</dbReference>
<comment type="subcellular location">
    <subcellularLocation>
        <location evidence="1">Cell membrane</location>
        <topology evidence="1">Peripheral membrane protein</topology>
    </subcellularLocation>
</comment>
<comment type="similarity">
    <text evidence="2">Belongs to the ABC transporter superfamily.</text>
</comment>
<dbReference type="Gene3D" id="3.40.50.300">
    <property type="entry name" value="P-loop containing nucleotide triphosphate hydrolases"/>
    <property type="match status" value="1"/>
</dbReference>